<dbReference type="GO" id="GO:0008235">
    <property type="term" value="F:metalloexopeptidase activity"/>
    <property type="evidence" value="ECO:0007669"/>
    <property type="project" value="InterPro"/>
</dbReference>
<gene>
    <name evidence="2" type="ORF">SAMN04489760_10699</name>
</gene>
<dbReference type="InterPro" id="IPR007484">
    <property type="entry name" value="Peptidase_M28"/>
</dbReference>
<evidence type="ECO:0000313" key="2">
    <source>
        <dbReference type="EMBL" id="SEM19711.1"/>
    </source>
</evidence>
<accession>A0A1H7WE11</accession>
<keyword evidence="3" id="KW-1185">Reference proteome</keyword>
<reference evidence="2 3" key="1">
    <citation type="submission" date="2016-10" db="EMBL/GenBank/DDBJ databases">
        <authorList>
            <person name="de Groot N.N."/>
        </authorList>
    </citation>
    <scope>NUCLEOTIDE SEQUENCE [LARGE SCALE GENOMIC DNA]</scope>
    <source>
        <strain evidence="2 3">DSM 8423</strain>
    </source>
</reference>
<dbReference type="Pfam" id="PF04389">
    <property type="entry name" value="Peptidase_M28"/>
    <property type="match status" value="1"/>
</dbReference>
<dbReference type="RefSeq" id="WP_175476390.1">
    <property type="nucleotide sequence ID" value="NZ_FOBS01000006.1"/>
</dbReference>
<proteinExistence type="predicted"/>
<evidence type="ECO:0000259" key="1">
    <source>
        <dbReference type="Pfam" id="PF04389"/>
    </source>
</evidence>
<dbReference type="PANTHER" id="PTHR12147">
    <property type="entry name" value="METALLOPEPTIDASE M28 FAMILY MEMBER"/>
    <property type="match status" value="1"/>
</dbReference>
<dbReference type="PANTHER" id="PTHR12147:SF26">
    <property type="entry name" value="PEPTIDASE M28 DOMAIN-CONTAINING PROTEIN"/>
    <property type="match status" value="1"/>
</dbReference>
<name>A0A1H7WE11_9BACT</name>
<dbReference type="GO" id="GO:0006508">
    <property type="term" value="P:proteolysis"/>
    <property type="evidence" value="ECO:0007669"/>
    <property type="project" value="InterPro"/>
</dbReference>
<sequence>MPKGPDRFQKQIVIENLHKHVEYLSVKIGDRHLWKGDSLDRTAEYIESAVSGYGYAVERQSYSSYGKTVSNLIVEKRGESEGVVIVGAHYDSVPGTPGADDNASSVAGLLELARLCKESPSRKTLVFAAFVNEEPPSFGSRNMGSMVYAKHLKDNNISIDVMISLEMIGFFSEEVVQGYPLPGMDVFYPKKGNFIGIVGNFPSSRYVFLLKRGIRKHSNMIAKSLTAPEFFGGINLSDHYSFWQHGYRAVMITDTSFYRNRNYHQETDTIDTLNFERMAELVKGLYFTLREF</sequence>
<dbReference type="EMBL" id="FOBS01000006">
    <property type="protein sequence ID" value="SEM19711.1"/>
    <property type="molecule type" value="Genomic_DNA"/>
</dbReference>
<feature type="domain" description="Peptidase M28" evidence="1">
    <location>
        <begin position="71"/>
        <end position="279"/>
    </location>
</feature>
<dbReference type="InterPro" id="IPR045175">
    <property type="entry name" value="M28_fam"/>
</dbReference>
<dbReference type="AlphaFoldDB" id="A0A1H7WE11"/>
<dbReference type="Proteomes" id="UP000198744">
    <property type="component" value="Unassembled WGS sequence"/>
</dbReference>
<evidence type="ECO:0000313" key="3">
    <source>
        <dbReference type="Proteomes" id="UP000198744"/>
    </source>
</evidence>
<dbReference type="SUPFAM" id="SSF53187">
    <property type="entry name" value="Zn-dependent exopeptidases"/>
    <property type="match status" value="1"/>
</dbReference>
<dbReference type="STRING" id="43775.SAMN04489760_10699"/>
<organism evidence="2 3">
    <name type="scientific">Syntrophus gentianae</name>
    <dbReference type="NCBI Taxonomy" id="43775"/>
    <lineage>
        <taxon>Bacteria</taxon>
        <taxon>Pseudomonadati</taxon>
        <taxon>Thermodesulfobacteriota</taxon>
        <taxon>Syntrophia</taxon>
        <taxon>Syntrophales</taxon>
        <taxon>Syntrophaceae</taxon>
        <taxon>Syntrophus</taxon>
    </lineage>
</organism>
<protein>
    <submittedName>
        <fullName evidence="2">Peptidase family M28</fullName>
    </submittedName>
</protein>
<dbReference type="Gene3D" id="3.40.630.10">
    <property type="entry name" value="Zn peptidases"/>
    <property type="match status" value="1"/>
</dbReference>